<sequence>MRIGTLTRKAYHCGLNQIDSVNNLMSFGWNLLALPSNYMRHTRDVMSGESAVDYNSRLQTLLKFHSIRLLLRLPSRRLDALNWLALWQENLEICYRIFEIIQQWDMQATLTVDPAVCFIALSILILLHLHSQSNGISNPTLVSQLSRRKTVIRLFLQRYANHWVLPRFLLVSFDTFVLKVSEPLQPEDICHIMDHFHGPLHQKWLNFLSPFQFD</sequence>
<dbReference type="EMBL" id="JANBVO010000063">
    <property type="protein sequence ID" value="KAJ9131790.1"/>
    <property type="molecule type" value="Genomic_DNA"/>
</dbReference>
<keyword evidence="2" id="KW-1185">Reference proteome</keyword>
<gene>
    <name evidence="1" type="ORF">NKR23_g11541</name>
</gene>
<name>A0AA38VBD7_9PEZI</name>
<dbReference type="Proteomes" id="UP001174694">
    <property type="component" value="Unassembled WGS sequence"/>
</dbReference>
<proteinExistence type="predicted"/>
<dbReference type="AlphaFoldDB" id="A0AA38VBD7"/>
<organism evidence="1 2">
    <name type="scientific">Pleurostoma richardsiae</name>
    <dbReference type="NCBI Taxonomy" id="41990"/>
    <lineage>
        <taxon>Eukaryota</taxon>
        <taxon>Fungi</taxon>
        <taxon>Dikarya</taxon>
        <taxon>Ascomycota</taxon>
        <taxon>Pezizomycotina</taxon>
        <taxon>Sordariomycetes</taxon>
        <taxon>Sordariomycetidae</taxon>
        <taxon>Calosphaeriales</taxon>
        <taxon>Pleurostomataceae</taxon>
        <taxon>Pleurostoma</taxon>
    </lineage>
</organism>
<reference evidence="1" key="1">
    <citation type="submission" date="2022-07" db="EMBL/GenBank/DDBJ databases">
        <title>Fungi with potential for degradation of polypropylene.</title>
        <authorList>
            <person name="Gostincar C."/>
        </authorList>
    </citation>
    <scope>NUCLEOTIDE SEQUENCE</scope>
    <source>
        <strain evidence="1">EXF-13308</strain>
    </source>
</reference>
<comment type="caution">
    <text evidence="1">The sequence shown here is derived from an EMBL/GenBank/DDBJ whole genome shotgun (WGS) entry which is preliminary data.</text>
</comment>
<evidence type="ECO:0000313" key="2">
    <source>
        <dbReference type="Proteomes" id="UP001174694"/>
    </source>
</evidence>
<accession>A0AA38VBD7</accession>
<protein>
    <submittedName>
        <fullName evidence="1">Uncharacterized protein</fullName>
    </submittedName>
</protein>
<evidence type="ECO:0000313" key="1">
    <source>
        <dbReference type="EMBL" id="KAJ9131790.1"/>
    </source>
</evidence>